<gene>
    <name evidence="1" type="ORF">BDP27DRAFT_350104</name>
</gene>
<dbReference type="InterPro" id="IPR036047">
    <property type="entry name" value="F-box-like_dom_sf"/>
</dbReference>
<evidence type="ECO:0000313" key="1">
    <source>
        <dbReference type="EMBL" id="KAF9078205.1"/>
    </source>
</evidence>
<dbReference type="OrthoDB" id="2898559at2759"/>
<evidence type="ECO:0000313" key="2">
    <source>
        <dbReference type="Proteomes" id="UP000772434"/>
    </source>
</evidence>
<keyword evidence="2" id="KW-1185">Reference proteome</keyword>
<comment type="caution">
    <text evidence="1">The sequence shown here is derived from an EMBL/GenBank/DDBJ whole genome shotgun (WGS) entry which is preliminary data.</text>
</comment>
<dbReference type="AlphaFoldDB" id="A0A9P5QCI6"/>
<dbReference type="Gene3D" id="1.20.1280.50">
    <property type="match status" value="1"/>
</dbReference>
<dbReference type="SUPFAM" id="SSF81383">
    <property type="entry name" value="F-box domain"/>
    <property type="match status" value="1"/>
</dbReference>
<dbReference type="EMBL" id="JADNRY010000002">
    <property type="protein sequence ID" value="KAF9078205.1"/>
    <property type="molecule type" value="Genomic_DNA"/>
</dbReference>
<evidence type="ECO:0008006" key="3">
    <source>
        <dbReference type="Google" id="ProtNLM"/>
    </source>
</evidence>
<reference evidence="1" key="1">
    <citation type="submission" date="2020-11" db="EMBL/GenBank/DDBJ databases">
        <authorList>
            <consortium name="DOE Joint Genome Institute"/>
            <person name="Ahrendt S."/>
            <person name="Riley R."/>
            <person name="Andreopoulos W."/>
            <person name="Labutti K."/>
            <person name="Pangilinan J."/>
            <person name="Ruiz-Duenas F.J."/>
            <person name="Barrasa J.M."/>
            <person name="Sanchez-Garcia M."/>
            <person name="Camarero S."/>
            <person name="Miyauchi S."/>
            <person name="Serrano A."/>
            <person name="Linde D."/>
            <person name="Babiker R."/>
            <person name="Drula E."/>
            <person name="Ayuso-Fernandez I."/>
            <person name="Pacheco R."/>
            <person name="Padilla G."/>
            <person name="Ferreira P."/>
            <person name="Barriuso J."/>
            <person name="Kellner H."/>
            <person name="Castanera R."/>
            <person name="Alfaro M."/>
            <person name="Ramirez L."/>
            <person name="Pisabarro A.G."/>
            <person name="Kuo A."/>
            <person name="Tritt A."/>
            <person name="Lipzen A."/>
            <person name="He G."/>
            <person name="Yan M."/>
            <person name="Ng V."/>
            <person name="Cullen D."/>
            <person name="Martin F."/>
            <person name="Rosso M.-N."/>
            <person name="Henrissat B."/>
            <person name="Hibbett D."/>
            <person name="Martinez A.T."/>
            <person name="Grigoriev I.V."/>
        </authorList>
    </citation>
    <scope>NUCLEOTIDE SEQUENCE</scope>
    <source>
        <strain evidence="1">AH 40177</strain>
    </source>
</reference>
<sequence length="500" mass="56584">MEKSFTQLLTSNNPADEHQIPDIRAAILDAQRQLFSLDQRLAELELIDNVVDADGWDTATVLQIRDEELARVLRLQSVLSPFRRLPPEILAVIFSFALPGEKGVPMDANSPFWRFSQVCRVWRNVVCEGMQQIWSSIEIDCMKVERTNLTSTLLELALQRSGTRSLSIRFCFSARNRMDVLSQKEEKCWNLLTNESFRWKELELNHIPIVVLGSLSAAVKSRMPLLRRLVIENVPMSHTLDTPSTAEAFEIAPQLEHFTLSGYFRPSRFQLPWSQLTSYSGSFRDIRDFLIVLACANNLVTCDVFLRNYNAGFIVDHPNIRTLRMRGAMEGLSRLRLPFLQTLLLDELIIQDLSIISAFLRRTPSVSSLEVHIPHEIRGGDLMGVLMDFLSACRLISSLALMGEVDVMSVCSLLNVSEARLLIPRLRDLSLSIWSTTNEELLESLGAMIESRCHRAGWGEDVVCVPLASLTLQGLRVPDVMLQRLKPLEEVLGLKVTVKA</sequence>
<protein>
    <recommendedName>
        <fullName evidence="3">F-box domain-containing protein</fullName>
    </recommendedName>
</protein>
<dbReference type="Proteomes" id="UP000772434">
    <property type="component" value="Unassembled WGS sequence"/>
</dbReference>
<name>A0A9P5QCI6_9AGAR</name>
<proteinExistence type="predicted"/>
<accession>A0A9P5QCI6</accession>
<organism evidence="1 2">
    <name type="scientific">Rhodocollybia butyracea</name>
    <dbReference type="NCBI Taxonomy" id="206335"/>
    <lineage>
        <taxon>Eukaryota</taxon>
        <taxon>Fungi</taxon>
        <taxon>Dikarya</taxon>
        <taxon>Basidiomycota</taxon>
        <taxon>Agaricomycotina</taxon>
        <taxon>Agaricomycetes</taxon>
        <taxon>Agaricomycetidae</taxon>
        <taxon>Agaricales</taxon>
        <taxon>Marasmiineae</taxon>
        <taxon>Omphalotaceae</taxon>
        <taxon>Rhodocollybia</taxon>
    </lineage>
</organism>